<dbReference type="InterPro" id="IPR029058">
    <property type="entry name" value="AB_hydrolase_fold"/>
</dbReference>
<dbReference type="InterPro" id="IPR022742">
    <property type="entry name" value="Hydrolase_4"/>
</dbReference>
<evidence type="ECO:0000313" key="2">
    <source>
        <dbReference type="EMBL" id="MCT8989866.1"/>
    </source>
</evidence>
<dbReference type="GO" id="GO:0016787">
    <property type="term" value="F:hydrolase activity"/>
    <property type="evidence" value="ECO:0007669"/>
    <property type="project" value="UniProtKB-KW"/>
</dbReference>
<protein>
    <submittedName>
        <fullName evidence="2">Alpha/beta hydrolase</fullName>
    </submittedName>
</protein>
<dbReference type="Proteomes" id="UP001149009">
    <property type="component" value="Unassembled WGS sequence"/>
</dbReference>
<keyword evidence="2" id="KW-0378">Hydrolase</keyword>
<comment type="caution">
    <text evidence="2">The sequence shown here is derived from an EMBL/GenBank/DDBJ whole genome shotgun (WGS) entry which is preliminary data.</text>
</comment>
<reference evidence="2" key="1">
    <citation type="submission" date="2022-08" db="EMBL/GenBank/DDBJ databases">
        <title>Chelativorans sichuanense sp. nov., a paraffin oil-degrading bacterium isolated from a mixture of oil-based drill cuttings and paddy soil.</title>
        <authorList>
            <person name="Yu J."/>
            <person name="Liu H."/>
            <person name="Chen Q."/>
        </authorList>
    </citation>
    <scope>NUCLEOTIDE SEQUENCE</scope>
    <source>
        <strain evidence="2">SCAU 2101</strain>
    </source>
</reference>
<gene>
    <name evidence="2" type="ORF">NYR54_06100</name>
</gene>
<dbReference type="Gene3D" id="3.40.50.1820">
    <property type="entry name" value="alpha/beta hydrolase"/>
    <property type="match status" value="1"/>
</dbReference>
<dbReference type="SUPFAM" id="SSF53474">
    <property type="entry name" value="alpha/beta-Hydrolases"/>
    <property type="match status" value="1"/>
</dbReference>
<dbReference type="PANTHER" id="PTHR11614">
    <property type="entry name" value="PHOSPHOLIPASE-RELATED"/>
    <property type="match status" value="1"/>
</dbReference>
<feature type="domain" description="Serine aminopeptidase S33" evidence="1">
    <location>
        <begin position="41"/>
        <end position="294"/>
    </location>
</feature>
<name>A0A9X2X824_9HYPH</name>
<dbReference type="Pfam" id="PF12146">
    <property type="entry name" value="Hydrolase_4"/>
    <property type="match status" value="1"/>
</dbReference>
<dbReference type="EMBL" id="JAODNV010000006">
    <property type="protein sequence ID" value="MCT8989866.1"/>
    <property type="molecule type" value="Genomic_DNA"/>
</dbReference>
<proteinExistence type="predicted"/>
<dbReference type="RefSeq" id="WP_261514708.1">
    <property type="nucleotide sequence ID" value="NZ_JAODNV010000006.1"/>
</dbReference>
<dbReference type="AlphaFoldDB" id="A0A9X2X824"/>
<sequence>MSPVLREIPENPVPEGAVAGYMTAFDGRQIRYACFRGGGKNGTVVLLPGRNECIEKYFETVGDLAAAGFASVALDWRGQGGSERLLDDPRRGYVETFRDYVADLDQLFREVVLPDCRPPYTVLAHSTGGLIALLAAPSLANRVRRMVLTAPLLEVRTGLPASLVNGLAHVLYALGLGRIYYGGRGRRGKETPLGSSRLTSDPVRFARNQALVSAFPELFIGGPTVAWYRAASLAMAQVRDPDFAAKIRVPILFLAAGADQVVSTPAIERYGRTLRSARVLTVDGARHELLQEADLYREQALAAFMAFAVPKGEGAGPEDLPLMDAGDGL</sequence>
<dbReference type="InterPro" id="IPR051044">
    <property type="entry name" value="MAG_DAG_Lipase"/>
</dbReference>
<evidence type="ECO:0000313" key="3">
    <source>
        <dbReference type="Proteomes" id="UP001149009"/>
    </source>
</evidence>
<accession>A0A9X2X824</accession>
<evidence type="ECO:0000259" key="1">
    <source>
        <dbReference type="Pfam" id="PF12146"/>
    </source>
</evidence>
<keyword evidence="3" id="KW-1185">Reference proteome</keyword>
<organism evidence="2 3">
    <name type="scientific">Chelativorans petroleitrophicus</name>
    <dbReference type="NCBI Taxonomy" id="2975484"/>
    <lineage>
        <taxon>Bacteria</taxon>
        <taxon>Pseudomonadati</taxon>
        <taxon>Pseudomonadota</taxon>
        <taxon>Alphaproteobacteria</taxon>
        <taxon>Hyphomicrobiales</taxon>
        <taxon>Phyllobacteriaceae</taxon>
        <taxon>Chelativorans</taxon>
    </lineage>
</organism>